<name>A0A9P3G097_9APHY</name>
<dbReference type="Pfam" id="PF00472">
    <property type="entry name" value="RF-1"/>
    <property type="match status" value="1"/>
</dbReference>
<keyword evidence="5" id="KW-1185">Reference proteome</keyword>
<keyword evidence="2" id="KW-1133">Transmembrane helix</keyword>
<evidence type="ECO:0000313" key="5">
    <source>
        <dbReference type="Proteomes" id="UP000703269"/>
    </source>
</evidence>
<evidence type="ECO:0000256" key="1">
    <source>
        <dbReference type="SAM" id="MobiDB-lite"/>
    </source>
</evidence>
<dbReference type="PANTHER" id="PTHR11075:SF54">
    <property type="entry name" value="LARGE RIBOSOMAL SUBUNIT PROTEIN ML62"/>
    <property type="match status" value="1"/>
</dbReference>
<dbReference type="GO" id="GO:0004045">
    <property type="term" value="F:peptidyl-tRNA hydrolase activity"/>
    <property type="evidence" value="ECO:0007669"/>
    <property type="project" value="TreeGrafter"/>
</dbReference>
<gene>
    <name evidence="4" type="ORF">PsYK624_016380</name>
</gene>
<evidence type="ECO:0000313" key="4">
    <source>
        <dbReference type="EMBL" id="GJE85559.1"/>
    </source>
</evidence>
<evidence type="ECO:0000259" key="3">
    <source>
        <dbReference type="Pfam" id="PF00472"/>
    </source>
</evidence>
<proteinExistence type="predicted"/>
<sequence length="277" mass="30810">MIGLTNLFRQPWKARERLPHTLACAVRWMSSQSLPRAPDLKTLESPEDNERARAWIERFKTQSIPRESVELSFSRSSGPGGQNVNKVNTKATLRCSLYEGWIPVWSRDALKRSSSYVASSETLLITSTVHRSQAQNVEDCLSKLHALVLSASSAALITEPSEEQKARVRRLEAADKARRRQMKDRRSDVKRSRGKGGFDRRGLAGAANGKNGVISRAFCPAFPIHAPRKQTCNRYSTRRIVSAAGVAGSLMVIVFASTLHASLLGLVWFRRPDKAPS</sequence>
<dbReference type="Gene3D" id="3.30.160.20">
    <property type="match status" value="1"/>
</dbReference>
<feature type="region of interest" description="Disordered" evidence="1">
    <location>
        <begin position="171"/>
        <end position="202"/>
    </location>
</feature>
<dbReference type="OrthoDB" id="270639at2759"/>
<dbReference type="GO" id="GO:0070126">
    <property type="term" value="P:mitochondrial translational termination"/>
    <property type="evidence" value="ECO:0007669"/>
    <property type="project" value="TreeGrafter"/>
</dbReference>
<organism evidence="4 5">
    <name type="scientific">Phanerochaete sordida</name>
    <dbReference type="NCBI Taxonomy" id="48140"/>
    <lineage>
        <taxon>Eukaryota</taxon>
        <taxon>Fungi</taxon>
        <taxon>Dikarya</taxon>
        <taxon>Basidiomycota</taxon>
        <taxon>Agaricomycotina</taxon>
        <taxon>Agaricomycetes</taxon>
        <taxon>Polyporales</taxon>
        <taxon>Phanerochaetaceae</taxon>
        <taxon>Phanerochaete</taxon>
    </lineage>
</organism>
<keyword evidence="2" id="KW-0812">Transmembrane</keyword>
<dbReference type="SUPFAM" id="SSF110916">
    <property type="entry name" value="Peptidyl-tRNA hydrolase domain-like"/>
    <property type="match status" value="1"/>
</dbReference>
<comment type="caution">
    <text evidence="4">The sequence shown here is derived from an EMBL/GenBank/DDBJ whole genome shotgun (WGS) entry which is preliminary data.</text>
</comment>
<dbReference type="GO" id="GO:0005762">
    <property type="term" value="C:mitochondrial large ribosomal subunit"/>
    <property type="evidence" value="ECO:0007669"/>
    <property type="project" value="TreeGrafter"/>
</dbReference>
<dbReference type="InterPro" id="IPR052104">
    <property type="entry name" value="Mito_Release_Factor_mL62"/>
</dbReference>
<dbReference type="InterPro" id="IPR000352">
    <property type="entry name" value="Pep_chain_release_fac_I"/>
</dbReference>
<dbReference type="Proteomes" id="UP000703269">
    <property type="component" value="Unassembled WGS sequence"/>
</dbReference>
<evidence type="ECO:0000256" key="2">
    <source>
        <dbReference type="SAM" id="Phobius"/>
    </source>
</evidence>
<accession>A0A9P3G097</accession>
<dbReference type="EMBL" id="BPQB01000002">
    <property type="protein sequence ID" value="GJE85559.1"/>
    <property type="molecule type" value="Genomic_DNA"/>
</dbReference>
<feature type="domain" description="Prokaryotic-type class I peptide chain release factors" evidence="3">
    <location>
        <begin position="62"/>
        <end position="193"/>
    </location>
</feature>
<reference evidence="4 5" key="1">
    <citation type="submission" date="2021-08" db="EMBL/GenBank/DDBJ databases">
        <title>Draft Genome Sequence of Phanerochaete sordida strain YK-624.</title>
        <authorList>
            <person name="Mori T."/>
            <person name="Dohra H."/>
            <person name="Suzuki T."/>
            <person name="Kawagishi H."/>
            <person name="Hirai H."/>
        </authorList>
    </citation>
    <scope>NUCLEOTIDE SEQUENCE [LARGE SCALE GENOMIC DNA]</scope>
    <source>
        <strain evidence="4 5">YK-624</strain>
    </source>
</reference>
<dbReference type="PANTHER" id="PTHR11075">
    <property type="entry name" value="PEPTIDE CHAIN RELEASE FACTOR"/>
    <property type="match status" value="1"/>
</dbReference>
<dbReference type="GO" id="GO:0016150">
    <property type="term" value="F:translation release factor activity, codon nonspecific"/>
    <property type="evidence" value="ECO:0007669"/>
    <property type="project" value="TreeGrafter"/>
</dbReference>
<keyword evidence="2" id="KW-0472">Membrane</keyword>
<dbReference type="AlphaFoldDB" id="A0A9P3G097"/>
<feature type="transmembrane region" description="Helical" evidence="2">
    <location>
        <begin position="240"/>
        <end position="269"/>
    </location>
</feature>
<protein>
    <recommendedName>
        <fullName evidence="3">Prokaryotic-type class I peptide chain release factors domain-containing protein</fullName>
    </recommendedName>
</protein>
<feature type="compositionally biased region" description="Basic and acidic residues" evidence="1">
    <location>
        <begin position="184"/>
        <end position="202"/>
    </location>
</feature>